<evidence type="ECO:0000313" key="1">
    <source>
        <dbReference type="EMBL" id="VDI60187.1"/>
    </source>
</evidence>
<dbReference type="OrthoDB" id="8052050at2759"/>
<dbReference type="EMBL" id="UYJE01008020">
    <property type="protein sequence ID" value="VDI60187.1"/>
    <property type="molecule type" value="Genomic_DNA"/>
</dbReference>
<proteinExistence type="predicted"/>
<dbReference type="SUPFAM" id="SSF56219">
    <property type="entry name" value="DNase I-like"/>
    <property type="match status" value="1"/>
</dbReference>
<evidence type="ECO:0008006" key="3">
    <source>
        <dbReference type="Google" id="ProtNLM"/>
    </source>
</evidence>
<comment type="caution">
    <text evidence="1">The sequence shown here is derived from an EMBL/GenBank/DDBJ whole genome shotgun (WGS) entry which is preliminary data.</text>
</comment>
<dbReference type="Gene3D" id="3.60.10.10">
    <property type="entry name" value="Endonuclease/exonuclease/phosphatase"/>
    <property type="match status" value="1"/>
</dbReference>
<organism evidence="1 2">
    <name type="scientific">Mytilus galloprovincialis</name>
    <name type="common">Mediterranean mussel</name>
    <dbReference type="NCBI Taxonomy" id="29158"/>
    <lineage>
        <taxon>Eukaryota</taxon>
        <taxon>Metazoa</taxon>
        <taxon>Spiralia</taxon>
        <taxon>Lophotrochozoa</taxon>
        <taxon>Mollusca</taxon>
        <taxon>Bivalvia</taxon>
        <taxon>Autobranchia</taxon>
        <taxon>Pteriomorphia</taxon>
        <taxon>Mytilida</taxon>
        <taxon>Mytiloidea</taxon>
        <taxon>Mytilidae</taxon>
        <taxon>Mytilinae</taxon>
        <taxon>Mytilus</taxon>
    </lineage>
</organism>
<dbReference type="Proteomes" id="UP000596742">
    <property type="component" value="Unassembled WGS sequence"/>
</dbReference>
<keyword evidence="2" id="KW-1185">Reference proteome</keyword>
<accession>A0A8B6G859</accession>
<dbReference type="AlphaFoldDB" id="A0A8B6G859"/>
<gene>
    <name evidence="1" type="ORF">MGAL_10B037096</name>
</gene>
<reference evidence="1" key="1">
    <citation type="submission" date="2018-11" db="EMBL/GenBank/DDBJ databases">
        <authorList>
            <person name="Alioto T."/>
            <person name="Alioto T."/>
        </authorList>
    </citation>
    <scope>NUCLEOTIDE SEQUENCE</scope>
</reference>
<evidence type="ECO:0000313" key="2">
    <source>
        <dbReference type="Proteomes" id="UP000596742"/>
    </source>
</evidence>
<protein>
    <recommendedName>
        <fullName evidence="3">Endonuclease/exonuclease/phosphatase domain-containing protein</fullName>
    </recommendedName>
</protein>
<dbReference type="InterPro" id="IPR036691">
    <property type="entry name" value="Endo/exonu/phosph_ase_sf"/>
</dbReference>
<name>A0A8B6G859_MYTGA</name>
<sequence>MPPDKNVYYKKYDIDVFDVLQEQIEHFSNLGTVAVIGDLNGRVGREKDFIEGDSLNKQLIDNIQFVDYISDNCLRDRITEDVKAPNSFGRRILELCKSSGLRICNGRYGVDSGKITFQNKNGSSLIDYLLMSHDSIDYLIKQLSVKDFNTYSCHAPLNIEIRIKGFKIVNEKCTCSKFVYNTVRWDEGVKDDIMSELLENSQKFDDLLLHLTEHENKIDECVDELNKLLITICEQYTRVEVKKVNKCGFCVDNNIASTKKPVFKLDKPWITENCKTLRRQYISALKVFNEKRTNENRIKFNIAKQKYKQTEMRLKRQYKNQQGNMLNRLRRNNPKKFFRKLKEHETII</sequence>